<evidence type="ECO:0000256" key="1">
    <source>
        <dbReference type="SAM" id="Phobius"/>
    </source>
</evidence>
<keyword evidence="1" id="KW-0472">Membrane</keyword>
<feature type="transmembrane region" description="Helical" evidence="1">
    <location>
        <begin position="6"/>
        <end position="24"/>
    </location>
</feature>
<sequence>MTTGVIAGVVLVFLLLAYLVYALLKAETL</sequence>
<accession>A0AAW9CBV5</accession>
<gene>
    <name evidence="2" type="primary">kdpF</name>
    <name evidence="2" type="ORF">QWU01_21530</name>
</gene>
<dbReference type="RefSeq" id="WP_318243086.1">
    <property type="nucleotide sequence ID" value="NZ_JAUEQX010000020.1"/>
</dbReference>
<dbReference type="Proteomes" id="UP001276300">
    <property type="component" value="Unassembled WGS sequence"/>
</dbReference>
<dbReference type="GO" id="GO:0005886">
    <property type="term" value="C:plasma membrane"/>
    <property type="evidence" value="ECO:0007669"/>
    <property type="project" value="InterPro"/>
</dbReference>
<name>A0AAW9CBV5_KLUCR</name>
<dbReference type="EMBL" id="JAUEQX010000020">
    <property type="protein sequence ID" value="MDW3779388.1"/>
    <property type="molecule type" value="Genomic_DNA"/>
</dbReference>
<protein>
    <submittedName>
        <fullName evidence="2">K(+)-transporting ATPase subunit F</fullName>
    </submittedName>
</protein>
<proteinExistence type="predicted"/>
<reference evidence="2" key="1">
    <citation type="journal article" date="2023" name="J Glob Antimicrob Resist">
        <title>Emergence of NDM-1 and KPC-3 carbapenemases in Kluyvera cryocrescens: Investigating genetic heterogeneity and acquisition routes of blaNDM-1 in Enterobacterales species in Portugal.</title>
        <authorList>
            <person name="Loiodice M."/>
            <person name="Ribeiro M."/>
            <person name="Peixe L."/>
            <person name="Novais A."/>
        </authorList>
    </citation>
    <scope>NUCLEOTIDE SEQUENCE</scope>
    <source>
        <strain evidence="2">K629</strain>
    </source>
</reference>
<dbReference type="Pfam" id="PF09604">
    <property type="entry name" value="Potass_KdpF"/>
    <property type="match status" value="1"/>
</dbReference>
<organism evidence="2 3">
    <name type="scientific">Kluyvera cryocrescens</name>
    <name type="common">Kluyvera citrophila</name>
    <dbReference type="NCBI Taxonomy" id="580"/>
    <lineage>
        <taxon>Bacteria</taxon>
        <taxon>Pseudomonadati</taxon>
        <taxon>Pseudomonadota</taxon>
        <taxon>Gammaproteobacteria</taxon>
        <taxon>Enterobacterales</taxon>
        <taxon>Enterobacteriaceae</taxon>
        <taxon>Kluyvera</taxon>
    </lineage>
</organism>
<dbReference type="AlphaFoldDB" id="A0AAW9CBV5"/>
<comment type="caution">
    <text evidence="2">The sequence shown here is derived from an EMBL/GenBank/DDBJ whole genome shotgun (WGS) entry which is preliminary data.</text>
</comment>
<keyword evidence="1" id="KW-1133">Transmembrane helix</keyword>
<evidence type="ECO:0000313" key="2">
    <source>
        <dbReference type="EMBL" id="MDW3779388.1"/>
    </source>
</evidence>
<dbReference type="InterPro" id="IPR011726">
    <property type="entry name" value="KdpF"/>
</dbReference>
<dbReference type="GO" id="GO:0008556">
    <property type="term" value="F:P-type potassium transmembrane transporter activity"/>
    <property type="evidence" value="ECO:0007669"/>
    <property type="project" value="InterPro"/>
</dbReference>
<dbReference type="NCBIfam" id="TIGR02115">
    <property type="entry name" value="potass_kdpF"/>
    <property type="match status" value="1"/>
</dbReference>
<evidence type="ECO:0000313" key="3">
    <source>
        <dbReference type="Proteomes" id="UP001276300"/>
    </source>
</evidence>
<keyword evidence="1" id="KW-0812">Transmembrane</keyword>